<dbReference type="InterPro" id="IPR013149">
    <property type="entry name" value="ADH-like_C"/>
</dbReference>
<dbReference type="Proteomes" id="UP001378960">
    <property type="component" value="Unassembled WGS sequence"/>
</dbReference>
<accession>A0AAV5R2G2</accession>
<evidence type="ECO:0000313" key="6">
    <source>
        <dbReference type="Proteomes" id="UP001378960"/>
    </source>
</evidence>
<evidence type="ECO:0000256" key="3">
    <source>
        <dbReference type="ARBA" id="ARBA00038249"/>
    </source>
</evidence>
<sequence length="362" mass="40266">MSSVTLPIVDNELKVKAVTYKSKYAPLLIKEISIPVTPGSIVKQNELLVQVKATSLNPLDCLMKNFNKGWLGDRVLGCDFAGVVIKAGSNTVFKEGEEIYGSFMEVFQRGTFSEYILFDPSTSLVCEKIPNGMSFEDASSMPMVSCTAYQCFQFYKGDLKDKKVLILGAGSSVGSYAVQIAKHYFNVGTVIGTCSPRSSDKVFKLGADGFVDYTKGVTSKINELLKFVKINGKFDIIIDVVRDEIVIDYFDSLLKTYKENGVFVTVNGPYTDDFKNIGLIDVLPSFRRIKQYTKYALGLSNYKAETEIVHSSDTYGEVIAKLYEERGLNFSINSVRDIYSDFQEGYDLIEGGKIGGKVVFKW</sequence>
<dbReference type="InterPro" id="IPR036291">
    <property type="entry name" value="NAD(P)-bd_dom_sf"/>
</dbReference>
<comment type="caution">
    <text evidence="5">The sequence shown here is derived from an EMBL/GenBank/DDBJ whole genome shotgun (WGS) entry which is preliminary data.</text>
</comment>
<dbReference type="SUPFAM" id="SSF51735">
    <property type="entry name" value="NAD(P)-binding Rossmann-fold domains"/>
    <property type="match status" value="1"/>
</dbReference>
<dbReference type="Pfam" id="PF08240">
    <property type="entry name" value="ADH_N"/>
    <property type="match status" value="1"/>
</dbReference>
<dbReference type="InterPro" id="IPR020843">
    <property type="entry name" value="ER"/>
</dbReference>
<reference evidence="5 6" key="1">
    <citation type="journal article" date="2023" name="Elife">
        <title>Identification of key yeast species and microbe-microbe interactions impacting larval growth of Drosophila in the wild.</title>
        <authorList>
            <person name="Mure A."/>
            <person name="Sugiura Y."/>
            <person name="Maeda R."/>
            <person name="Honda K."/>
            <person name="Sakurai N."/>
            <person name="Takahashi Y."/>
            <person name="Watada M."/>
            <person name="Katoh T."/>
            <person name="Gotoh A."/>
            <person name="Gotoh Y."/>
            <person name="Taniguchi I."/>
            <person name="Nakamura K."/>
            <person name="Hayashi T."/>
            <person name="Katayama T."/>
            <person name="Uemura T."/>
            <person name="Hattori Y."/>
        </authorList>
    </citation>
    <scope>NUCLEOTIDE SEQUENCE [LARGE SCALE GENOMIC DNA]</scope>
    <source>
        <strain evidence="5 6">PK-24</strain>
    </source>
</reference>
<dbReference type="SMART" id="SM00829">
    <property type="entry name" value="PKS_ER"/>
    <property type="match status" value="1"/>
</dbReference>
<dbReference type="Pfam" id="PF00107">
    <property type="entry name" value="ADH_zinc_N"/>
    <property type="match status" value="1"/>
</dbReference>
<name>A0AAV5R2G2_PICKL</name>
<evidence type="ECO:0000259" key="4">
    <source>
        <dbReference type="SMART" id="SM00829"/>
    </source>
</evidence>
<dbReference type="GO" id="GO:0005811">
    <property type="term" value="C:lipid droplet"/>
    <property type="evidence" value="ECO:0007669"/>
    <property type="project" value="UniProtKB-SubCell"/>
</dbReference>
<proteinExistence type="inferred from homology"/>
<evidence type="ECO:0000256" key="1">
    <source>
        <dbReference type="ARBA" id="ARBA00004502"/>
    </source>
</evidence>
<comment type="similarity">
    <text evidence="3">Belongs to the YIM1 family.</text>
</comment>
<evidence type="ECO:0000256" key="2">
    <source>
        <dbReference type="ARBA" id="ARBA00022677"/>
    </source>
</evidence>
<dbReference type="GO" id="GO:0016491">
    <property type="term" value="F:oxidoreductase activity"/>
    <property type="evidence" value="ECO:0007669"/>
    <property type="project" value="InterPro"/>
</dbReference>
<feature type="domain" description="Enoyl reductase (ER)" evidence="4">
    <location>
        <begin position="27"/>
        <end position="360"/>
    </location>
</feature>
<dbReference type="GO" id="GO:0005739">
    <property type="term" value="C:mitochondrion"/>
    <property type="evidence" value="ECO:0007669"/>
    <property type="project" value="TreeGrafter"/>
</dbReference>
<dbReference type="InterPro" id="IPR011032">
    <property type="entry name" value="GroES-like_sf"/>
</dbReference>
<dbReference type="EMBL" id="BTGB01000001">
    <property type="protein sequence ID" value="GMM44816.1"/>
    <property type="molecule type" value="Genomic_DNA"/>
</dbReference>
<gene>
    <name evidence="5" type="ORF">DAPK24_013910</name>
</gene>
<evidence type="ECO:0000313" key="5">
    <source>
        <dbReference type="EMBL" id="GMM44816.1"/>
    </source>
</evidence>
<organism evidence="5 6">
    <name type="scientific">Pichia kluyveri</name>
    <name type="common">Yeast</name>
    <dbReference type="NCBI Taxonomy" id="36015"/>
    <lineage>
        <taxon>Eukaryota</taxon>
        <taxon>Fungi</taxon>
        <taxon>Dikarya</taxon>
        <taxon>Ascomycota</taxon>
        <taxon>Saccharomycotina</taxon>
        <taxon>Pichiomycetes</taxon>
        <taxon>Pichiales</taxon>
        <taxon>Pichiaceae</taxon>
        <taxon>Pichia</taxon>
    </lineage>
</organism>
<dbReference type="Gene3D" id="3.90.180.10">
    <property type="entry name" value="Medium-chain alcohol dehydrogenases, catalytic domain"/>
    <property type="match status" value="1"/>
</dbReference>
<dbReference type="PANTHER" id="PTHR11695">
    <property type="entry name" value="ALCOHOL DEHYDROGENASE RELATED"/>
    <property type="match status" value="1"/>
</dbReference>
<dbReference type="InterPro" id="IPR050700">
    <property type="entry name" value="YIM1/Zinc_Alcohol_DH_Fams"/>
</dbReference>
<dbReference type="AlphaFoldDB" id="A0AAV5R2G2"/>
<keyword evidence="6" id="KW-1185">Reference proteome</keyword>
<dbReference type="SUPFAM" id="SSF50129">
    <property type="entry name" value="GroES-like"/>
    <property type="match status" value="1"/>
</dbReference>
<comment type="subcellular location">
    <subcellularLocation>
        <location evidence="1">Lipid droplet</location>
    </subcellularLocation>
</comment>
<protein>
    <submittedName>
        <fullName evidence="5">Ast2 protein</fullName>
    </submittedName>
</protein>
<dbReference type="Gene3D" id="3.40.50.720">
    <property type="entry name" value="NAD(P)-binding Rossmann-like Domain"/>
    <property type="match status" value="1"/>
</dbReference>
<dbReference type="InterPro" id="IPR013154">
    <property type="entry name" value="ADH-like_N"/>
</dbReference>
<dbReference type="PANTHER" id="PTHR11695:SF294">
    <property type="entry name" value="RETICULON-4-INTERACTING PROTEIN 1, MITOCHONDRIAL"/>
    <property type="match status" value="1"/>
</dbReference>
<keyword evidence="2" id="KW-0551">Lipid droplet</keyword>